<dbReference type="Proteomes" id="UP000694844">
    <property type="component" value="Chromosome 5"/>
</dbReference>
<dbReference type="PANTHER" id="PTHR40472">
    <property type="entry name" value="RICIN B-TYPE LECTIN DOMAIN-CONTAINING PROTEIN"/>
    <property type="match status" value="1"/>
</dbReference>
<dbReference type="RefSeq" id="XP_022343853.1">
    <property type="nucleotide sequence ID" value="XM_022488145.1"/>
</dbReference>
<gene>
    <name evidence="2" type="primary">LOC111136955</name>
</gene>
<dbReference type="InterPro" id="IPR039051">
    <property type="entry name" value="SE-CTX-like"/>
</dbReference>
<protein>
    <submittedName>
        <fullName evidence="2">Uncharacterized protein LOC111136955</fullName>
    </submittedName>
</protein>
<dbReference type="AlphaFoldDB" id="A0A8B8EW42"/>
<evidence type="ECO:0000313" key="2">
    <source>
        <dbReference type="RefSeq" id="XP_022343853.1"/>
    </source>
</evidence>
<dbReference type="PANTHER" id="PTHR40472:SF11">
    <property type="entry name" value="RAPUNZEL 3-RELATED"/>
    <property type="match status" value="1"/>
</dbReference>
<sequence length="459" mass="52835">MRHFWLCCRATCTCKMAVFKMVFLGLLICFTFARSGGIDTTDIAAVQRGLNSAKSISITANNFLTAIKSLSSKISPYLQVFTTVLSFVFDFIKQQSPSPELLAIKQLYEVVNAKFDHMEARLTDIENGIYWGQALAPILSCERGVRIALASFQQLLQNPPPDVDGQRNVLLDRYRSQLNCPHILYFAIVNDTGLSIGYSNNILQQSKVHLANDRTKMREFMISLIGLMYKAATMDLLYIKFRVPNNLNYTVQQWTNRFNQIQINMLATDEEVYSIWYSQAEKDIQKLTSGNVAISNKEMSELLYKSLSTKYYWRDWLVIVYDPVTGGDAHYVWECGGFYKPRYYNRNLLVSSVDNSKPIMDINIAKSKMASLNTTYRHLVTRDAGAIFHWFSPDVRTQCSPFASVGVINAKHNVWYSVAKNSSRFIRRHLRLWSILPERSKKGYLLEEYFRTFHVHMFG</sequence>
<evidence type="ECO:0000313" key="1">
    <source>
        <dbReference type="Proteomes" id="UP000694844"/>
    </source>
</evidence>
<dbReference type="OrthoDB" id="9939466at2759"/>
<accession>A0A8B8EW42</accession>
<name>A0A8B8EW42_CRAVI</name>
<organism evidence="1 2">
    <name type="scientific">Crassostrea virginica</name>
    <name type="common">Eastern oyster</name>
    <dbReference type="NCBI Taxonomy" id="6565"/>
    <lineage>
        <taxon>Eukaryota</taxon>
        <taxon>Metazoa</taxon>
        <taxon>Spiralia</taxon>
        <taxon>Lophotrochozoa</taxon>
        <taxon>Mollusca</taxon>
        <taxon>Bivalvia</taxon>
        <taxon>Autobranchia</taxon>
        <taxon>Pteriomorphia</taxon>
        <taxon>Ostreida</taxon>
        <taxon>Ostreoidea</taxon>
        <taxon>Ostreidae</taxon>
        <taxon>Crassostrea</taxon>
    </lineage>
</organism>
<proteinExistence type="predicted"/>
<keyword evidence="1" id="KW-1185">Reference proteome</keyword>
<dbReference type="KEGG" id="cvn:111136955"/>
<reference evidence="2" key="1">
    <citation type="submission" date="2025-08" db="UniProtKB">
        <authorList>
            <consortium name="RefSeq"/>
        </authorList>
    </citation>
    <scope>IDENTIFICATION</scope>
    <source>
        <tissue evidence="2">Whole sample</tissue>
    </source>
</reference>
<dbReference type="GeneID" id="111136955"/>